<dbReference type="GO" id="GO:0005634">
    <property type="term" value="C:nucleus"/>
    <property type="evidence" value="ECO:0007669"/>
    <property type="project" value="UniProtKB-SubCell"/>
</dbReference>
<dbReference type="SMART" id="SM00292">
    <property type="entry name" value="BRCT"/>
    <property type="match status" value="2"/>
</dbReference>
<gene>
    <name evidence="12" type="ORF">ZIOFF_019560</name>
</gene>
<evidence type="ECO:0000313" key="13">
    <source>
        <dbReference type="Proteomes" id="UP000734854"/>
    </source>
</evidence>
<evidence type="ECO:0000256" key="6">
    <source>
        <dbReference type="ARBA" id="ARBA00022833"/>
    </source>
</evidence>
<evidence type="ECO:0000259" key="10">
    <source>
        <dbReference type="PROSITE" id="PS50172"/>
    </source>
</evidence>
<evidence type="ECO:0000256" key="4">
    <source>
        <dbReference type="ARBA" id="ARBA00022763"/>
    </source>
</evidence>
<dbReference type="PANTHER" id="PTHR13763">
    <property type="entry name" value="BREAST CANCER TYPE 1 SUSCEPTIBILITY PROTEIN BRCA1"/>
    <property type="match status" value="1"/>
</dbReference>
<comment type="subcellular location">
    <subcellularLocation>
        <location evidence="1">Nucleus</location>
    </subcellularLocation>
</comment>
<keyword evidence="2" id="KW-0479">Metal-binding</keyword>
<dbReference type="GO" id="GO:0045944">
    <property type="term" value="P:positive regulation of transcription by RNA polymerase II"/>
    <property type="evidence" value="ECO:0007669"/>
    <property type="project" value="TreeGrafter"/>
</dbReference>
<keyword evidence="13" id="KW-1185">Reference proteome</keyword>
<dbReference type="GO" id="GO:0000724">
    <property type="term" value="P:double-strand break repair via homologous recombination"/>
    <property type="evidence" value="ECO:0007669"/>
    <property type="project" value="TreeGrafter"/>
</dbReference>
<comment type="caution">
    <text evidence="12">The sequence shown here is derived from an EMBL/GenBank/DDBJ whole genome shotgun (WGS) entry which is preliminary data.</text>
</comment>
<evidence type="ECO:0000259" key="11">
    <source>
        <dbReference type="PROSITE" id="PS51805"/>
    </source>
</evidence>
<dbReference type="SUPFAM" id="SSF52113">
    <property type="entry name" value="BRCT domain"/>
    <property type="match status" value="1"/>
</dbReference>
<evidence type="ECO:0000313" key="12">
    <source>
        <dbReference type="EMBL" id="KAG6522420.1"/>
    </source>
</evidence>
<dbReference type="InterPro" id="IPR013083">
    <property type="entry name" value="Znf_RING/FYVE/PHD"/>
</dbReference>
<evidence type="ECO:0000256" key="2">
    <source>
        <dbReference type="ARBA" id="ARBA00022723"/>
    </source>
</evidence>
<name>A0A8J5LT50_ZINOF</name>
<dbReference type="InterPro" id="IPR001357">
    <property type="entry name" value="BRCT_dom"/>
</dbReference>
<dbReference type="FunFam" id="3.40.50.10190:FF:000006">
    <property type="entry name" value="Breast cancer type 1 susceptibility protein homolog"/>
    <property type="match status" value="1"/>
</dbReference>
<feature type="domain" description="BRCT" evidence="10">
    <location>
        <begin position="483"/>
        <end position="572"/>
    </location>
</feature>
<protein>
    <submittedName>
        <fullName evidence="12">Uncharacterized protein</fullName>
    </submittedName>
</protein>
<evidence type="ECO:0000256" key="1">
    <source>
        <dbReference type="ARBA" id="ARBA00004123"/>
    </source>
</evidence>
<keyword evidence="5" id="KW-0863">Zinc-finger</keyword>
<feature type="compositionally biased region" description="Basic and acidic residues" evidence="9">
    <location>
        <begin position="128"/>
        <end position="138"/>
    </location>
</feature>
<evidence type="ECO:0000256" key="7">
    <source>
        <dbReference type="ARBA" id="ARBA00023204"/>
    </source>
</evidence>
<dbReference type="AlphaFoldDB" id="A0A8J5LT50"/>
<dbReference type="InterPro" id="IPR034732">
    <property type="entry name" value="EPHD"/>
</dbReference>
<evidence type="ECO:0000256" key="5">
    <source>
        <dbReference type="ARBA" id="ARBA00022771"/>
    </source>
</evidence>
<dbReference type="GO" id="GO:0004842">
    <property type="term" value="F:ubiquitin-protein transferase activity"/>
    <property type="evidence" value="ECO:0007669"/>
    <property type="project" value="TreeGrafter"/>
</dbReference>
<dbReference type="GO" id="GO:0008270">
    <property type="term" value="F:zinc ion binding"/>
    <property type="evidence" value="ECO:0007669"/>
    <property type="project" value="UniProtKB-KW"/>
</dbReference>
<reference evidence="12 13" key="1">
    <citation type="submission" date="2020-08" db="EMBL/GenBank/DDBJ databases">
        <title>Plant Genome Project.</title>
        <authorList>
            <person name="Zhang R.-G."/>
        </authorList>
    </citation>
    <scope>NUCLEOTIDE SEQUENCE [LARGE SCALE GENOMIC DNA]</scope>
    <source>
        <tissue evidence="12">Rhizome</tissue>
    </source>
</reference>
<dbReference type="Proteomes" id="UP000734854">
    <property type="component" value="Unassembled WGS sequence"/>
</dbReference>
<keyword evidence="4" id="KW-0227">DNA damage</keyword>
<dbReference type="PANTHER" id="PTHR13763:SF9">
    <property type="entry name" value="BRCA1-ASSOCIATED RING DOMAIN PROTEIN 1"/>
    <property type="match status" value="1"/>
</dbReference>
<dbReference type="EMBL" id="JACMSC010000005">
    <property type="protein sequence ID" value="KAG6522420.1"/>
    <property type="molecule type" value="Genomic_DNA"/>
</dbReference>
<evidence type="ECO:0000256" key="8">
    <source>
        <dbReference type="ARBA" id="ARBA00023242"/>
    </source>
</evidence>
<evidence type="ECO:0000256" key="9">
    <source>
        <dbReference type="SAM" id="MobiDB-lite"/>
    </source>
</evidence>
<keyword evidence="6" id="KW-0862">Zinc</keyword>
<keyword evidence="7" id="KW-0234">DNA repair</keyword>
<dbReference type="Gene3D" id="3.30.40.10">
    <property type="entry name" value="Zinc/RING finger domain, C3HC4 (zinc finger)"/>
    <property type="match status" value="1"/>
</dbReference>
<feature type="domain" description="BRCT" evidence="10">
    <location>
        <begin position="603"/>
        <end position="640"/>
    </location>
</feature>
<feature type="compositionally biased region" description="Basic and acidic residues" evidence="9">
    <location>
        <begin position="154"/>
        <end position="164"/>
    </location>
</feature>
<keyword evidence="3" id="KW-0677">Repeat</keyword>
<sequence length="749" mass="84439">MIDPEEISQMWSPFLNYLIKLEKELKCFKCHALSLFSDCIITPLTRQCSVCLSCQNPFRYEDTRDALYVERMVSLFQEMDAAIGSIIQQRPSPKNVPGDKSQGVHNVQDKSSHSCLSKKVSLEGDEPSEVHNGQDKPSHLCLSKQGSLAGDEPPGEHNAQDKPSHSCLSKKKSLAEDEPSGVHNAQDRPSHSGLHGFPSSNYRTSKRRVDEGNYEEMQNRSTNSEEVPGLKKHLNLKESSYFPSFGENSDSKLHKYNSYPEQIYANLPAHLNLKASSRMKYGVSRLKHFKKAKTGKKANSWNNASPDYHSGRHLFGDEYAFCHSFRITEASGPMYCYKDGKLTALEEANQPDGIYVHEKCVVWAPQVYFSGEIVKNFELELKRASKLKCSKCGLKGAALGCYDNNCLKSYHATCAVQIPDCRWDYRTFHVLCPSHSLGKLPCDDDSGKNNGTHLPSIQIESSKPLGKLKDDRNDNCVAAMDVSNEMIFMGSDLMASEKNLLVELASLIGGKVIERWTSEVTHVIVSTSQCGACRRTYDFLLAVLSWKWILTTKWVKVSLELGHLVEEEPFEVRLDEKGFVDGPKKRRHSIIDKHAKYWAFLCQAKNLFAGLQFYISKYFDQSSEQSLRELVVASGGRVLEVDSLTLKDPSPSASSFESFLYFIYNEDYPKDYNPRDFMKIKDERCEEVIDMFVKTGARAASNNRVLDAIATLDVKILDVICLDQANYAPFCYAFSQLAMDVKLDGLHFA</sequence>
<dbReference type="PROSITE" id="PS51805">
    <property type="entry name" value="EPHD"/>
    <property type="match status" value="1"/>
</dbReference>
<organism evidence="12 13">
    <name type="scientific">Zingiber officinale</name>
    <name type="common">Ginger</name>
    <name type="synonym">Amomum zingiber</name>
    <dbReference type="NCBI Taxonomy" id="94328"/>
    <lineage>
        <taxon>Eukaryota</taxon>
        <taxon>Viridiplantae</taxon>
        <taxon>Streptophyta</taxon>
        <taxon>Embryophyta</taxon>
        <taxon>Tracheophyta</taxon>
        <taxon>Spermatophyta</taxon>
        <taxon>Magnoliopsida</taxon>
        <taxon>Liliopsida</taxon>
        <taxon>Zingiberales</taxon>
        <taxon>Zingiberaceae</taxon>
        <taxon>Zingiber</taxon>
    </lineage>
</organism>
<feature type="domain" description="PHD-type" evidence="11">
    <location>
        <begin position="316"/>
        <end position="436"/>
    </location>
</feature>
<dbReference type="PROSITE" id="PS50172">
    <property type="entry name" value="BRCT"/>
    <property type="match status" value="2"/>
</dbReference>
<keyword evidence="8" id="KW-0539">Nucleus</keyword>
<dbReference type="Gene3D" id="3.40.50.10190">
    <property type="entry name" value="BRCT domain"/>
    <property type="match status" value="2"/>
</dbReference>
<accession>A0A8J5LT50</accession>
<dbReference type="InterPro" id="IPR036420">
    <property type="entry name" value="BRCT_dom_sf"/>
</dbReference>
<dbReference type="InterPro" id="IPR031099">
    <property type="entry name" value="BRCA1-associated"/>
</dbReference>
<dbReference type="Pfam" id="PF13771">
    <property type="entry name" value="zf-HC5HC2H"/>
    <property type="match status" value="1"/>
</dbReference>
<proteinExistence type="predicted"/>
<dbReference type="CDD" id="cd17734">
    <property type="entry name" value="BRCT_Bard1_rpt1"/>
    <property type="match status" value="1"/>
</dbReference>
<feature type="region of interest" description="Disordered" evidence="9">
    <location>
        <begin position="88"/>
        <end position="230"/>
    </location>
</feature>
<dbReference type="Pfam" id="PF00533">
    <property type="entry name" value="BRCT"/>
    <property type="match status" value="1"/>
</dbReference>
<evidence type="ECO:0000256" key="3">
    <source>
        <dbReference type="ARBA" id="ARBA00022737"/>
    </source>
</evidence>